<dbReference type="InterPro" id="IPR003593">
    <property type="entry name" value="AAA+_ATPase"/>
</dbReference>
<evidence type="ECO:0000259" key="9">
    <source>
        <dbReference type="PROSITE" id="PS50112"/>
    </source>
</evidence>
<dbReference type="AlphaFoldDB" id="A0A1W2CQC7"/>
<keyword evidence="6" id="KW-0804">Transcription</keyword>
<evidence type="ECO:0000313" key="12">
    <source>
        <dbReference type="EMBL" id="SMC87440.1"/>
    </source>
</evidence>
<dbReference type="RefSeq" id="WP_139795817.1">
    <property type="nucleotide sequence ID" value="NZ_FWXY01000013.1"/>
</dbReference>
<dbReference type="InterPro" id="IPR025944">
    <property type="entry name" value="Sigma_54_int_dom_CS"/>
</dbReference>
<dbReference type="SUPFAM" id="SSF46689">
    <property type="entry name" value="Homeodomain-like"/>
    <property type="match status" value="1"/>
</dbReference>
<evidence type="ECO:0000259" key="8">
    <source>
        <dbReference type="PROSITE" id="PS50045"/>
    </source>
</evidence>
<dbReference type="SUPFAM" id="SSF52540">
    <property type="entry name" value="P-loop containing nucleoside triphosphate hydrolases"/>
    <property type="match status" value="1"/>
</dbReference>
<dbReference type="SMART" id="SM00382">
    <property type="entry name" value="AAA"/>
    <property type="match status" value="1"/>
</dbReference>
<dbReference type="PROSITE" id="PS51671">
    <property type="entry name" value="ACT"/>
    <property type="match status" value="1"/>
</dbReference>
<dbReference type="SMART" id="SM00091">
    <property type="entry name" value="PAS"/>
    <property type="match status" value="1"/>
</dbReference>
<dbReference type="Pfam" id="PF18024">
    <property type="entry name" value="HTH_50"/>
    <property type="match status" value="1"/>
</dbReference>
<keyword evidence="5" id="KW-0010">Activator</keyword>
<dbReference type="PROSITE" id="PS50113">
    <property type="entry name" value="PAC"/>
    <property type="match status" value="1"/>
</dbReference>
<evidence type="ECO:0000256" key="6">
    <source>
        <dbReference type="ARBA" id="ARBA00023163"/>
    </source>
</evidence>
<dbReference type="Gene3D" id="1.10.10.60">
    <property type="entry name" value="Homeodomain-like"/>
    <property type="match status" value="1"/>
</dbReference>
<dbReference type="FunFam" id="3.40.50.300:FF:000006">
    <property type="entry name" value="DNA-binding transcriptional regulator NtrC"/>
    <property type="match status" value="1"/>
</dbReference>
<evidence type="ECO:0000259" key="11">
    <source>
        <dbReference type="PROSITE" id="PS51671"/>
    </source>
</evidence>
<dbReference type="InterPro" id="IPR035965">
    <property type="entry name" value="PAS-like_dom_sf"/>
</dbReference>
<dbReference type="InterPro" id="IPR002912">
    <property type="entry name" value="ACT_dom"/>
</dbReference>
<dbReference type="InterPro" id="IPR000700">
    <property type="entry name" value="PAS-assoc_C"/>
</dbReference>
<feature type="domain" description="PAS" evidence="9">
    <location>
        <begin position="84"/>
        <end position="138"/>
    </location>
</feature>
<dbReference type="InterPro" id="IPR027417">
    <property type="entry name" value="P-loop_NTPase"/>
</dbReference>
<sequence>MIFKLKLNFKERIGIVADISTLLANHKFNIISMDVIRSSKEAHVYLEIENRETPLAKKKILNFMGTIKDLKDAQFIDSLPQEERANRFRVVLDNMRDGVISIDREGRITTINEVACQVFNCVAEKVLGKSIQQLDLPDYAILKCLKGTTLDNVKQSIITPGGRRYQYISTCKPIRDSSDHIVGAVEIAKDMQEIKKLAQTLSEPGHTSFSDIIGDHPTIKEAIAFAQKIAVSDVTVAIQGASGTGKELFAQAIHTASNCQGPYIPINCAALPEHLLESELFGYLGGSFTGGKRKGKTGLFEKASQGTVFLDEIAEMPLGSQAKLLRLLQEKAVRPIGGATEIPINTRIITATNKNLVKLVEKKTFREDLYYRINVLPIHIPPLRQRVSDIPILAEHFLFQLLIKLKKKMAQLSPDALEKLILHDWPGNVRELKNVIERAAFLSTGETIDKDSILFSHEMHQPGEYTTMHAGGKSIRPIREQVADLENKIVKQALEQMGTVRKAAMILGISHPALLKKMKKYDIIFNKKVTSGN</sequence>
<name>A0A1W2CQC7_9BACT</name>
<dbReference type="InterPro" id="IPR045865">
    <property type="entry name" value="ACT-like_dom_sf"/>
</dbReference>
<dbReference type="InterPro" id="IPR013767">
    <property type="entry name" value="PAS_fold"/>
</dbReference>
<organism evidence="12 13">
    <name type="scientific">Desulfocicer vacuolatum DSM 3385</name>
    <dbReference type="NCBI Taxonomy" id="1121400"/>
    <lineage>
        <taxon>Bacteria</taxon>
        <taxon>Pseudomonadati</taxon>
        <taxon>Thermodesulfobacteriota</taxon>
        <taxon>Desulfobacteria</taxon>
        <taxon>Desulfobacterales</taxon>
        <taxon>Desulfobacteraceae</taxon>
        <taxon>Desulfocicer</taxon>
    </lineage>
</organism>
<evidence type="ECO:0000256" key="3">
    <source>
        <dbReference type="ARBA" id="ARBA00022840"/>
    </source>
</evidence>
<evidence type="ECO:0000256" key="1">
    <source>
        <dbReference type="ARBA" id="ARBA00022741"/>
    </source>
</evidence>
<keyword evidence="4" id="KW-0805">Transcription regulation</keyword>
<keyword evidence="3" id="KW-0067">ATP-binding</keyword>
<evidence type="ECO:0000256" key="7">
    <source>
        <dbReference type="ARBA" id="ARBA00029500"/>
    </source>
</evidence>
<dbReference type="PROSITE" id="PS50112">
    <property type="entry name" value="PAS"/>
    <property type="match status" value="1"/>
</dbReference>
<dbReference type="InterPro" id="IPR002078">
    <property type="entry name" value="Sigma_54_int"/>
</dbReference>
<dbReference type="GO" id="GO:0005524">
    <property type="term" value="F:ATP binding"/>
    <property type="evidence" value="ECO:0007669"/>
    <property type="project" value="UniProtKB-KW"/>
</dbReference>
<dbReference type="OrthoDB" id="5413348at2"/>
<feature type="domain" description="PAC" evidence="10">
    <location>
        <begin position="151"/>
        <end position="203"/>
    </location>
</feature>
<dbReference type="InterPro" id="IPR000014">
    <property type="entry name" value="PAS"/>
</dbReference>
<dbReference type="SUPFAM" id="SSF55785">
    <property type="entry name" value="PYP-like sensor domain (PAS domain)"/>
    <property type="match status" value="1"/>
</dbReference>
<keyword evidence="2" id="KW-0058">Aromatic hydrocarbons catabolism</keyword>
<protein>
    <recommendedName>
        <fullName evidence="7">HTH-type transcriptional regulatory protein TyrR</fullName>
    </recommendedName>
</protein>
<dbReference type="Pfam" id="PF00158">
    <property type="entry name" value="Sigma54_activat"/>
    <property type="match status" value="1"/>
</dbReference>
<dbReference type="CDD" id="cd02116">
    <property type="entry name" value="ACT"/>
    <property type="match status" value="1"/>
</dbReference>
<evidence type="ECO:0000259" key="10">
    <source>
        <dbReference type="PROSITE" id="PS50113"/>
    </source>
</evidence>
<dbReference type="PROSITE" id="PS50045">
    <property type="entry name" value="SIGMA54_INTERACT_4"/>
    <property type="match status" value="1"/>
</dbReference>
<feature type="domain" description="Sigma-54 factor interaction" evidence="8">
    <location>
        <begin position="212"/>
        <end position="441"/>
    </location>
</feature>
<dbReference type="InterPro" id="IPR030828">
    <property type="entry name" value="HTH_TyrR"/>
</dbReference>
<dbReference type="Gene3D" id="3.30.450.20">
    <property type="entry name" value="PAS domain"/>
    <property type="match status" value="1"/>
</dbReference>
<evidence type="ECO:0000256" key="4">
    <source>
        <dbReference type="ARBA" id="ARBA00023015"/>
    </source>
</evidence>
<dbReference type="CDD" id="cd00130">
    <property type="entry name" value="PAS"/>
    <property type="match status" value="1"/>
</dbReference>
<dbReference type="PANTHER" id="PTHR32071">
    <property type="entry name" value="TRANSCRIPTIONAL REGULATORY PROTEIN"/>
    <property type="match status" value="1"/>
</dbReference>
<dbReference type="GO" id="GO:0003677">
    <property type="term" value="F:DNA binding"/>
    <property type="evidence" value="ECO:0007669"/>
    <property type="project" value="UniProtKB-KW"/>
</dbReference>
<dbReference type="SUPFAM" id="SSF55021">
    <property type="entry name" value="ACT-like"/>
    <property type="match status" value="1"/>
</dbReference>
<dbReference type="Pfam" id="PF25601">
    <property type="entry name" value="AAA_lid_14"/>
    <property type="match status" value="1"/>
</dbReference>
<dbReference type="InterPro" id="IPR009057">
    <property type="entry name" value="Homeodomain-like_sf"/>
</dbReference>
<evidence type="ECO:0000256" key="2">
    <source>
        <dbReference type="ARBA" id="ARBA00022797"/>
    </source>
</evidence>
<proteinExistence type="predicted"/>
<dbReference type="GO" id="GO:0006355">
    <property type="term" value="P:regulation of DNA-templated transcription"/>
    <property type="evidence" value="ECO:0007669"/>
    <property type="project" value="InterPro"/>
</dbReference>
<dbReference type="Gene3D" id="1.10.8.60">
    <property type="match status" value="1"/>
</dbReference>
<feature type="domain" description="ACT" evidence="11">
    <location>
        <begin position="4"/>
        <end position="81"/>
    </location>
</feature>
<dbReference type="EMBL" id="FWXY01000013">
    <property type="protein sequence ID" value="SMC87440.1"/>
    <property type="molecule type" value="Genomic_DNA"/>
</dbReference>
<gene>
    <name evidence="12" type="ORF">SAMN02746065_11363</name>
</gene>
<dbReference type="Proteomes" id="UP000192418">
    <property type="component" value="Unassembled WGS sequence"/>
</dbReference>
<accession>A0A1W2CQC7</accession>
<evidence type="ECO:0000313" key="13">
    <source>
        <dbReference type="Proteomes" id="UP000192418"/>
    </source>
</evidence>
<dbReference type="InterPro" id="IPR058031">
    <property type="entry name" value="AAA_lid_NorR"/>
</dbReference>
<dbReference type="PROSITE" id="PS00688">
    <property type="entry name" value="SIGMA54_INTERACT_3"/>
    <property type="match status" value="1"/>
</dbReference>
<dbReference type="Gene3D" id="3.30.70.260">
    <property type="match status" value="1"/>
</dbReference>
<evidence type="ECO:0000256" key="5">
    <source>
        <dbReference type="ARBA" id="ARBA00023159"/>
    </source>
</evidence>
<dbReference type="Gene3D" id="3.40.50.300">
    <property type="entry name" value="P-loop containing nucleotide triphosphate hydrolases"/>
    <property type="match status" value="1"/>
</dbReference>
<keyword evidence="13" id="KW-1185">Reference proteome</keyword>
<dbReference type="CDD" id="cd00009">
    <property type="entry name" value="AAA"/>
    <property type="match status" value="1"/>
</dbReference>
<keyword evidence="1" id="KW-0547">Nucleotide-binding</keyword>
<dbReference type="NCBIfam" id="TIGR00229">
    <property type="entry name" value="sensory_box"/>
    <property type="match status" value="1"/>
</dbReference>
<reference evidence="12 13" key="1">
    <citation type="submission" date="2017-04" db="EMBL/GenBank/DDBJ databases">
        <authorList>
            <person name="Afonso C.L."/>
            <person name="Miller P.J."/>
            <person name="Scott M.A."/>
            <person name="Spackman E."/>
            <person name="Goraichik I."/>
            <person name="Dimitrov K.M."/>
            <person name="Suarez D.L."/>
            <person name="Swayne D.E."/>
        </authorList>
    </citation>
    <scope>NUCLEOTIDE SEQUENCE [LARGE SCALE GENOMIC DNA]</scope>
    <source>
        <strain evidence="12 13">DSM 3385</strain>
    </source>
</reference>
<dbReference type="STRING" id="1121400.SAMN02746065_11363"/>
<dbReference type="Pfam" id="PF00989">
    <property type="entry name" value="PAS"/>
    <property type="match status" value="1"/>
</dbReference>